<dbReference type="PANTHER" id="PTHR13887:SF41">
    <property type="entry name" value="THIOREDOXIN SUPERFAMILY PROTEIN"/>
    <property type="match status" value="1"/>
</dbReference>
<dbReference type="AlphaFoldDB" id="A0A1M7BV11"/>
<accession>A0A1M7BV11</accession>
<keyword evidence="3" id="KW-0413">Isomerase</keyword>
<dbReference type="GO" id="GO:0016491">
    <property type="term" value="F:oxidoreductase activity"/>
    <property type="evidence" value="ECO:0007669"/>
    <property type="project" value="InterPro"/>
</dbReference>
<dbReference type="Pfam" id="PF01323">
    <property type="entry name" value="DSBA"/>
    <property type="match status" value="1"/>
</dbReference>
<organism evidence="3 4">
    <name type="scientific">Halomonas cupida</name>
    <dbReference type="NCBI Taxonomy" id="44933"/>
    <lineage>
        <taxon>Bacteria</taxon>
        <taxon>Pseudomonadati</taxon>
        <taxon>Pseudomonadota</taxon>
        <taxon>Gammaproteobacteria</taxon>
        <taxon>Oceanospirillales</taxon>
        <taxon>Halomonadaceae</taxon>
        <taxon>Halomonas</taxon>
    </lineage>
</organism>
<dbReference type="RefSeq" id="WP_073433810.1">
    <property type="nucleotide sequence ID" value="NZ_BJXU01000101.1"/>
</dbReference>
<proteinExistence type="predicted"/>
<gene>
    <name evidence="2" type="ORF">HCU01_25940</name>
    <name evidence="3" type="ORF">SAMN05660971_00854</name>
</gene>
<dbReference type="OrthoDB" id="9799122at2"/>
<dbReference type="GO" id="GO:0016853">
    <property type="term" value="F:isomerase activity"/>
    <property type="evidence" value="ECO:0007669"/>
    <property type="project" value="UniProtKB-KW"/>
</dbReference>
<evidence type="ECO:0000313" key="3">
    <source>
        <dbReference type="EMBL" id="SHL58821.1"/>
    </source>
</evidence>
<evidence type="ECO:0000259" key="1">
    <source>
        <dbReference type="Pfam" id="PF01323"/>
    </source>
</evidence>
<dbReference type="STRING" id="44933.SAMN05660971_00854"/>
<feature type="domain" description="DSBA-like thioredoxin" evidence="1">
    <location>
        <begin position="8"/>
        <end position="200"/>
    </location>
</feature>
<dbReference type="InterPro" id="IPR001853">
    <property type="entry name" value="DSBA-like_thioredoxin_dom"/>
</dbReference>
<dbReference type="SUPFAM" id="SSF52833">
    <property type="entry name" value="Thioredoxin-like"/>
    <property type="match status" value="1"/>
</dbReference>
<sequence>MPDHARITLEVFSDLRCPFCYLEEPELDVLKAHFGDDIKIRWRPLELRPEPEPALAPHGDYLNQLWQDAVLPMAAERGLTMLQPNHQPRSRCALEAVCWAQRQYGDQAAERFRLALFRGFFENSLDLADHQALAAHADQFGLDGTALAASLAAGEDTEHVRNERQAAAALDIRGVPALRFMIDGEHAGVLVGAQPRRQLLLAVERLLDLLRQQGDETNR</sequence>
<evidence type="ECO:0000313" key="4">
    <source>
        <dbReference type="Proteomes" id="UP000184123"/>
    </source>
</evidence>
<dbReference type="Proteomes" id="UP000184123">
    <property type="component" value="Unassembled WGS sequence"/>
</dbReference>
<name>A0A1M7BV11_9GAMM</name>
<evidence type="ECO:0000313" key="5">
    <source>
        <dbReference type="Proteomes" id="UP000321726"/>
    </source>
</evidence>
<evidence type="ECO:0000313" key="2">
    <source>
        <dbReference type="EMBL" id="GEN24645.1"/>
    </source>
</evidence>
<dbReference type="EMBL" id="FRCA01000002">
    <property type="protein sequence ID" value="SHL58821.1"/>
    <property type="molecule type" value="Genomic_DNA"/>
</dbReference>
<dbReference type="EMBL" id="BJXU01000101">
    <property type="protein sequence ID" value="GEN24645.1"/>
    <property type="molecule type" value="Genomic_DNA"/>
</dbReference>
<dbReference type="Proteomes" id="UP000321726">
    <property type="component" value="Unassembled WGS sequence"/>
</dbReference>
<reference evidence="3 4" key="1">
    <citation type="submission" date="2016-11" db="EMBL/GenBank/DDBJ databases">
        <authorList>
            <person name="Jaros S."/>
            <person name="Januszkiewicz K."/>
            <person name="Wedrychowicz H."/>
        </authorList>
    </citation>
    <scope>NUCLEOTIDE SEQUENCE [LARGE SCALE GENOMIC DNA]</scope>
    <source>
        <strain evidence="3 4">DSM 4740</strain>
    </source>
</reference>
<protein>
    <submittedName>
        <fullName evidence="2">DSBA oxidoreductase</fullName>
    </submittedName>
    <submittedName>
        <fullName evidence="3">Predicted dithiol-disulfide isomerase, DsbA family</fullName>
    </submittedName>
</protein>
<dbReference type="InterPro" id="IPR036249">
    <property type="entry name" value="Thioredoxin-like_sf"/>
</dbReference>
<keyword evidence="5" id="KW-1185">Reference proteome</keyword>
<dbReference type="PANTHER" id="PTHR13887">
    <property type="entry name" value="GLUTATHIONE S-TRANSFERASE KAPPA"/>
    <property type="match status" value="1"/>
</dbReference>
<reference evidence="2 5" key="2">
    <citation type="submission" date="2019-07" db="EMBL/GenBank/DDBJ databases">
        <title>Whole genome shotgun sequence of Halomonas cupida NBRC 102219.</title>
        <authorList>
            <person name="Hosoyama A."/>
            <person name="Uohara A."/>
            <person name="Ohji S."/>
            <person name="Ichikawa N."/>
        </authorList>
    </citation>
    <scope>NUCLEOTIDE SEQUENCE [LARGE SCALE GENOMIC DNA]</scope>
    <source>
        <strain evidence="2 5">NBRC 102219</strain>
    </source>
</reference>
<dbReference type="Gene3D" id="3.40.30.10">
    <property type="entry name" value="Glutaredoxin"/>
    <property type="match status" value="1"/>
</dbReference>